<accession>A0A834AT71</accession>
<sequence>MSGGRRRGGAPWHSFSRFFASRSPSRDKEEEDEERQGTSHSPAAGWGTASVENEPMSTSQKKENVLSSEAVKIPQSEHKRNHAEKPTTLPVQEDARKPNDLSSPTSDSKTGESDRQPKESFFQFLGNLFSISGKSSLGEAKQSSIKEDHDRTEKSLPSAGDCHEKGVKEERVSPGGSLGTQALAADQPDSASDGQDSPVELSDAFSLDTTQDSDQETSDFVK</sequence>
<feature type="compositionally biased region" description="Acidic residues" evidence="1">
    <location>
        <begin position="211"/>
        <end position="222"/>
    </location>
</feature>
<dbReference type="Proteomes" id="UP000664940">
    <property type="component" value="Unassembled WGS sequence"/>
</dbReference>
<name>A0A834AT71_9CHIR</name>
<feature type="compositionally biased region" description="Basic and acidic residues" evidence="1">
    <location>
        <begin position="109"/>
        <end position="118"/>
    </location>
</feature>
<organism evidence="2 3">
    <name type="scientific">Phyllostomus discolor</name>
    <name type="common">pale spear-nosed bat</name>
    <dbReference type="NCBI Taxonomy" id="89673"/>
    <lineage>
        <taxon>Eukaryota</taxon>
        <taxon>Metazoa</taxon>
        <taxon>Chordata</taxon>
        <taxon>Craniata</taxon>
        <taxon>Vertebrata</taxon>
        <taxon>Euteleostomi</taxon>
        <taxon>Mammalia</taxon>
        <taxon>Eutheria</taxon>
        <taxon>Laurasiatheria</taxon>
        <taxon>Chiroptera</taxon>
        <taxon>Yangochiroptera</taxon>
        <taxon>Phyllostomidae</taxon>
        <taxon>Phyllostominae</taxon>
        <taxon>Phyllostomus</taxon>
    </lineage>
</organism>
<dbReference type="InterPro" id="IPR050252">
    <property type="entry name" value="Beta/Gamma-Crystallin"/>
</dbReference>
<protein>
    <submittedName>
        <fullName evidence="2">Crystallin beta-gamma domain containing 3</fullName>
    </submittedName>
</protein>
<dbReference type="PANTHER" id="PTHR11818:SF38">
    <property type="entry name" value="VERY LARGE A-KINASE ANCHOR PROTEIN"/>
    <property type="match status" value="1"/>
</dbReference>
<feature type="compositionally biased region" description="Low complexity" evidence="1">
    <location>
        <begin position="14"/>
        <end position="23"/>
    </location>
</feature>
<feature type="region of interest" description="Disordered" evidence="1">
    <location>
        <begin position="135"/>
        <end position="222"/>
    </location>
</feature>
<evidence type="ECO:0000313" key="2">
    <source>
        <dbReference type="EMBL" id="KAF6118140.1"/>
    </source>
</evidence>
<reference evidence="2 3" key="1">
    <citation type="journal article" date="2020" name="Nature">
        <title>Six reference-quality genomes reveal evolution of bat adaptations.</title>
        <authorList>
            <person name="Jebb D."/>
            <person name="Huang Z."/>
            <person name="Pippel M."/>
            <person name="Hughes G.M."/>
            <person name="Lavrichenko K."/>
            <person name="Devanna P."/>
            <person name="Winkler S."/>
            <person name="Jermiin L.S."/>
            <person name="Skirmuntt E.C."/>
            <person name="Katzourakis A."/>
            <person name="Burkitt-Gray L."/>
            <person name="Ray D.A."/>
            <person name="Sullivan K.A.M."/>
            <person name="Roscito J.G."/>
            <person name="Kirilenko B.M."/>
            <person name="Davalos L.M."/>
            <person name="Corthals A.P."/>
            <person name="Power M.L."/>
            <person name="Jones G."/>
            <person name="Ransome R.D."/>
            <person name="Dechmann D.K.N."/>
            <person name="Locatelli A.G."/>
            <person name="Puechmaille S.J."/>
            <person name="Fedrigo O."/>
            <person name="Jarvis E.D."/>
            <person name="Hiller M."/>
            <person name="Vernes S.C."/>
            <person name="Myers E.W."/>
            <person name="Teeling E.C."/>
        </authorList>
    </citation>
    <scope>NUCLEOTIDE SEQUENCE [LARGE SCALE GENOMIC DNA]</scope>
    <source>
        <strain evidence="2">Bat1K_MPI-CBG_1</strain>
    </source>
</reference>
<dbReference type="AlphaFoldDB" id="A0A834AT71"/>
<feature type="region of interest" description="Disordered" evidence="1">
    <location>
        <begin position="1"/>
        <end position="121"/>
    </location>
</feature>
<dbReference type="GO" id="GO:0005212">
    <property type="term" value="F:structural constituent of eye lens"/>
    <property type="evidence" value="ECO:0007669"/>
    <property type="project" value="TreeGrafter"/>
</dbReference>
<dbReference type="GO" id="GO:0002088">
    <property type="term" value="P:lens development in camera-type eye"/>
    <property type="evidence" value="ECO:0007669"/>
    <property type="project" value="TreeGrafter"/>
</dbReference>
<dbReference type="EMBL" id="JABVXQ010000003">
    <property type="protein sequence ID" value="KAF6118140.1"/>
    <property type="molecule type" value="Genomic_DNA"/>
</dbReference>
<feature type="compositionally biased region" description="Basic and acidic residues" evidence="1">
    <location>
        <begin position="144"/>
        <end position="154"/>
    </location>
</feature>
<comment type="caution">
    <text evidence="2">The sequence shown here is derived from an EMBL/GenBank/DDBJ whole genome shotgun (WGS) entry which is preliminary data.</text>
</comment>
<feature type="compositionally biased region" description="Basic and acidic residues" evidence="1">
    <location>
        <begin position="161"/>
        <end position="172"/>
    </location>
</feature>
<evidence type="ECO:0000256" key="1">
    <source>
        <dbReference type="SAM" id="MobiDB-lite"/>
    </source>
</evidence>
<dbReference type="PANTHER" id="PTHR11818">
    <property type="entry name" value="BETA/GAMMA CRYSTALLIN"/>
    <property type="match status" value="1"/>
</dbReference>
<dbReference type="GO" id="GO:0007601">
    <property type="term" value="P:visual perception"/>
    <property type="evidence" value="ECO:0007669"/>
    <property type="project" value="TreeGrafter"/>
</dbReference>
<gene>
    <name evidence="2" type="ORF">HJG60_003344</name>
</gene>
<evidence type="ECO:0000313" key="3">
    <source>
        <dbReference type="Proteomes" id="UP000664940"/>
    </source>
</evidence>
<proteinExistence type="predicted"/>